<dbReference type="OrthoDB" id="4067935at2759"/>
<comment type="caution">
    <text evidence="1">The sequence shown here is derived from an EMBL/GenBank/DDBJ whole genome shotgun (WGS) entry which is preliminary data.</text>
</comment>
<proteinExistence type="predicted"/>
<organism evidence="1 2">
    <name type="scientific">Candida glabrata</name>
    <name type="common">Yeast</name>
    <name type="synonym">Torulopsis glabrata</name>
    <dbReference type="NCBI Taxonomy" id="5478"/>
    <lineage>
        <taxon>Eukaryota</taxon>
        <taxon>Fungi</taxon>
        <taxon>Dikarya</taxon>
        <taxon>Ascomycota</taxon>
        <taxon>Saccharomycotina</taxon>
        <taxon>Saccharomycetes</taxon>
        <taxon>Saccharomycetales</taxon>
        <taxon>Saccharomycetaceae</taxon>
        <taxon>Nakaseomyces</taxon>
    </lineage>
</organism>
<evidence type="ECO:0000313" key="2">
    <source>
        <dbReference type="Proteomes" id="UP000054886"/>
    </source>
</evidence>
<dbReference type="EMBL" id="LLZZ01000141">
    <property type="protein sequence ID" value="KTB00015.1"/>
    <property type="molecule type" value="Genomic_DNA"/>
</dbReference>
<accession>A0A0W0C8X5</accession>
<gene>
    <name evidence="1" type="ORF">AO440_001407</name>
</gene>
<protein>
    <submittedName>
        <fullName evidence="1">Uncharacterized protein</fullName>
    </submittedName>
</protein>
<dbReference type="VEuPathDB" id="FungiDB:B1J91_F07359g"/>
<dbReference type="VEuPathDB" id="FungiDB:GWK60_F06897"/>
<dbReference type="Proteomes" id="UP000054886">
    <property type="component" value="Unassembled WGS sequence"/>
</dbReference>
<dbReference type="PhylomeDB" id="A0A0W0C8X5"/>
<dbReference type="VEuPathDB" id="FungiDB:CAGL0F07359g"/>
<dbReference type="VEuPathDB" id="FungiDB:GW608_F06897"/>
<evidence type="ECO:0000313" key="1">
    <source>
        <dbReference type="EMBL" id="KTB00015.1"/>
    </source>
</evidence>
<name>A0A0W0C8X5_CANGB</name>
<sequence length="264" mass="30913">MMQFNVRSPVVKAREETYLKKIERVFNVDKISTHDLLRLETVHLCDPLQFFTNGLLESLMYPDGKFLVHHVATSKKLVQDSISIDQALQLGHPKMLELIYLRDRIGSIRGKMDVENSKLNQTIIENLQEVHALVMAIYTEFKEHLKVRLYKDFYGFVLKEQKENFHTVLQMIQKYINIVEKTKQAITPESLLSSMKSFNVELSIVADKLVKNSRCFKEYTDVINAGSENLLFNANDQFDLADVEFQQFYKERLDRLKISARRLF</sequence>
<dbReference type="VEuPathDB" id="FungiDB:GVI51_F06919"/>
<dbReference type="AlphaFoldDB" id="A0A0W0C8X5"/>
<reference evidence="1 2" key="1">
    <citation type="submission" date="2015-10" db="EMBL/GenBank/DDBJ databases">
        <title>Draft genomes sequences of Candida glabrata isolates 1A, 1B, 2A, 2B, 3A and 3B.</title>
        <authorList>
            <person name="Haavelsrud O.E."/>
            <person name="Gaustad P."/>
        </authorList>
    </citation>
    <scope>NUCLEOTIDE SEQUENCE [LARGE SCALE GENOMIC DNA]</scope>
    <source>
        <strain evidence="1">910700640</strain>
    </source>
</reference>